<gene>
    <name evidence="9" type="ORF">RFH988_LOCUS28580</name>
</gene>
<comment type="caution">
    <text evidence="9">The sequence shown here is derived from an EMBL/GenBank/DDBJ whole genome shotgun (WGS) entry which is preliminary data.</text>
</comment>
<evidence type="ECO:0000256" key="5">
    <source>
        <dbReference type="ARBA" id="ARBA00022801"/>
    </source>
</evidence>
<dbReference type="Proteomes" id="UP000663882">
    <property type="component" value="Unassembled WGS sequence"/>
</dbReference>
<feature type="compositionally biased region" description="Basic and acidic residues" evidence="7">
    <location>
        <begin position="155"/>
        <end position="166"/>
    </location>
</feature>
<evidence type="ECO:0000256" key="3">
    <source>
        <dbReference type="ARBA" id="ARBA00022722"/>
    </source>
</evidence>
<evidence type="ECO:0000256" key="2">
    <source>
        <dbReference type="ARBA" id="ARBA00022695"/>
    </source>
</evidence>
<dbReference type="PANTHER" id="PTHR37984:SF5">
    <property type="entry name" value="PROTEIN NYNRIN-LIKE"/>
    <property type="match status" value="1"/>
</dbReference>
<evidence type="ECO:0000259" key="8">
    <source>
        <dbReference type="Pfam" id="PF17917"/>
    </source>
</evidence>
<accession>A0A815BVM3</accession>
<evidence type="ECO:0000256" key="1">
    <source>
        <dbReference type="ARBA" id="ARBA00022679"/>
    </source>
</evidence>
<feature type="domain" description="Reverse transcriptase RNase H-like" evidence="8">
    <location>
        <begin position="4"/>
        <end position="67"/>
    </location>
</feature>
<proteinExistence type="predicted"/>
<dbReference type="AlphaFoldDB" id="A0A815BVM3"/>
<name>A0A815BVM3_9BILA</name>
<dbReference type="Pfam" id="PF17917">
    <property type="entry name" value="RT_RNaseH"/>
    <property type="match status" value="1"/>
</dbReference>
<dbReference type="SUPFAM" id="SSF56672">
    <property type="entry name" value="DNA/RNA polymerases"/>
    <property type="match status" value="1"/>
</dbReference>
<feature type="compositionally biased region" description="Polar residues" evidence="7">
    <location>
        <begin position="142"/>
        <end position="152"/>
    </location>
</feature>
<dbReference type="OrthoDB" id="8952835at2759"/>
<dbReference type="GO" id="GO:0016787">
    <property type="term" value="F:hydrolase activity"/>
    <property type="evidence" value="ECO:0007669"/>
    <property type="project" value="UniProtKB-KW"/>
</dbReference>
<sequence length="166" mass="19549">MLPKLQRKWPTIEKEPLAIYYCVTRMKLYLLGREFIIQIDHCSLRDMHKKPSNNRRVDRISLILQQYNNKEIRHVSDKCNCMADYLSRYSRQLEDDDEFIEHDFGDIPTIQHPTIESTSTNYQQVQTHMVDAIITRTQAKTNVHLNSSTTPDTPIEEKSSIDDQPL</sequence>
<dbReference type="PANTHER" id="PTHR37984">
    <property type="entry name" value="PROTEIN CBG26694"/>
    <property type="match status" value="1"/>
</dbReference>
<evidence type="ECO:0000256" key="7">
    <source>
        <dbReference type="SAM" id="MobiDB-lite"/>
    </source>
</evidence>
<reference evidence="9" key="1">
    <citation type="submission" date="2021-02" db="EMBL/GenBank/DDBJ databases">
        <authorList>
            <person name="Nowell W R."/>
        </authorList>
    </citation>
    <scope>NUCLEOTIDE SEQUENCE</scope>
</reference>
<keyword evidence="3" id="KW-0540">Nuclease</keyword>
<keyword evidence="6" id="KW-0695">RNA-directed DNA polymerase</keyword>
<organism evidence="9 10">
    <name type="scientific">Rotaria sordida</name>
    <dbReference type="NCBI Taxonomy" id="392033"/>
    <lineage>
        <taxon>Eukaryota</taxon>
        <taxon>Metazoa</taxon>
        <taxon>Spiralia</taxon>
        <taxon>Gnathifera</taxon>
        <taxon>Rotifera</taxon>
        <taxon>Eurotatoria</taxon>
        <taxon>Bdelloidea</taxon>
        <taxon>Philodinida</taxon>
        <taxon>Philodinidae</taxon>
        <taxon>Rotaria</taxon>
    </lineage>
</organism>
<evidence type="ECO:0000313" key="10">
    <source>
        <dbReference type="Proteomes" id="UP000663882"/>
    </source>
</evidence>
<dbReference type="InterPro" id="IPR043502">
    <property type="entry name" value="DNA/RNA_pol_sf"/>
</dbReference>
<keyword evidence="5" id="KW-0378">Hydrolase</keyword>
<dbReference type="GO" id="GO:0003964">
    <property type="term" value="F:RNA-directed DNA polymerase activity"/>
    <property type="evidence" value="ECO:0007669"/>
    <property type="project" value="UniProtKB-KW"/>
</dbReference>
<dbReference type="EMBL" id="CAJNOO010002557">
    <property type="protein sequence ID" value="CAF1278690.1"/>
    <property type="molecule type" value="Genomic_DNA"/>
</dbReference>
<keyword evidence="1" id="KW-0808">Transferase</keyword>
<evidence type="ECO:0000313" key="9">
    <source>
        <dbReference type="EMBL" id="CAF1278690.1"/>
    </source>
</evidence>
<keyword evidence="4" id="KW-0255">Endonuclease</keyword>
<dbReference type="InterPro" id="IPR041373">
    <property type="entry name" value="RT_RNaseH"/>
</dbReference>
<keyword evidence="2" id="KW-0548">Nucleotidyltransferase</keyword>
<dbReference type="InterPro" id="IPR050951">
    <property type="entry name" value="Retrovirus_Pol_polyprotein"/>
</dbReference>
<protein>
    <recommendedName>
        <fullName evidence="8">Reverse transcriptase RNase H-like domain-containing protein</fullName>
    </recommendedName>
</protein>
<evidence type="ECO:0000256" key="4">
    <source>
        <dbReference type="ARBA" id="ARBA00022759"/>
    </source>
</evidence>
<evidence type="ECO:0000256" key="6">
    <source>
        <dbReference type="ARBA" id="ARBA00022918"/>
    </source>
</evidence>
<dbReference type="GO" id="GO:0004519">
    <property type="term" value="F:endonuclease activity"/>
    <property type="evidence" value="ECO:0007669"/>
    <property type="project" value="UniProtKB-KW"/>
</dbReference>
<feature type="region of interest" description="Disordered" evidence="7">
    <location>
        <begin position="142"/>
        <end position="166"/>
    </location>
</feature>